<feature type="transmembrane region" description="Helical" evidence="1">
    <location>
        <begin position="12"/>
        <end position="36"/>
    </location>
</feature>
<evidence type="ECO:0000256" key="1">
    <source>
        <dbReference type="SAM" id="Phobius"/>
    </source>
</evidence>
<sequence length="61" mass="7558">MTIELRRFNGRINWINYFFQGWCHFDSSFLLFWYYYNPPYKAGYWAIGQYASDGIWNLKQV</sequence>
<proteinExistence type="predicted"/>
<dbReference type="EMBL" id="BNJR01000012">
    <property type="protein sequence ID" value="GHP13829.1"/>
    <property type="molecule type" value="Genomic_DNA"/>
</dbReference>
<keyword evidence="1" id="KW-0472">Membrane</keyword>
<name>A0ABQ3VZQ8_9LACO</name>
<keyword evidence="1" id="KW-1133">Transmembrane helix</keyword>
<keyword evidence="3" id="KW-1185">Reference proteome</keyword>
<dbReference type="Proteomes" id="UP000604765">
    <property type="component" value="Unassembled WGS sequence"/>
</dbReference>
<organism evidence="2 3">
    <name type="scientific">Lentilactobacillus fungorum</name>
    <dbReference type="NCBI Taxonomy" id="2201250"/>
    <lineage>
        <taxon>Bacteria</taxon>
        <taxon>Bacillati</taxon>
        <taxon>Bacillota</taxon>
        <taxon>Bacilli</taxon>
        <taxon>Lactobacillales</taxon>
        <taxon>Lactobacillaceae</taxon>
        <taxon>Lentilactobacillus</taxon>
    </lineage>
</organism>
<evidence type="ECO:0000313" key="2">
    <source>
        <dbReference type="EMBL" id="GHP13829.1"/>
    </source>
</evidence>
<accession>A0ABQ3VZQ8</accession>
<evidence type="ECO:0000313" key="3">
    <source>
        <dbReference type="Proteomes" id="UP000604765"/>
    </source>
</evidence>
<keyword evidence="1" id="KW-0812">Transmembrane</keyword>
<protein>
    <submittedName>
        <fullName evidence="2">Uncharacterized protein</fullName>
    </submittedName>
</protein>
<gene>
    <name evidence="2" type="ORF">YK48G_12540</name>
</gene>
<reference evidence="2 3" key="1">
    <citation type="journal article" date="2021" name="Int. J. Syst. Evol. Microbiol.">
        <title>Lentilactobacillus fungorum sp. nov., isolated from spent mushroom substrates.</title>
        <authorList>
            <person name="Tohno M."/>
            <person name="Tanizawa Y."/>
            <person name="Kojima Y."/>
            <person name="Sakamoto M."/>
            <person name="Ohkuma M."/>
            <person name="Kobayashi H."/>
        </authorList>
    </citation>
    <scope>NUCLEOTIDE SEQUENCE [LARGE SCALE GENOMIC DNA]</scope>
    <source>
        <strain evidence="2 3">YK48G</strain>
    </source>
</reference>
<comment type="caution">
    <text evidence="2">The sequence shown here is derived from an EMBL/GenBank/DDBJ whole genome shotgun (WGS) entry which is preliminary data.</text>
</comment>